<protein>
    <submittedName>
        <fullName evidence="3">Pilus assembly protein</fullName>
    </submittedName>
</protein>
<name>A0AAJ5VSS9_9HYPH</name>
<dbReference type="PROSITE" id="PS50234">
    <property type="entry name" value="VWFA"/>
    <property type="match status" value="1"/>
</dbReference>
<dbReference type="AlphaFoldDB" id="A0AAJ5VSS9"/>
<evidence type="ECO:0000259" key="2">
    <source>
        <dbReference type="PROSITE" id="PS50234"/>
    </source>
</evidence>
<feature type="domain" description="VWFA" evidence="2">
    <location>
        <begin position="139"/>
        <end position="446"/>
    </location>
</feature>
<dbReference type="InterPro" id="IPR002035">
    <property type="entry name" value="VWF_A"/>
</dbReference>
<reference evidence="3" key="1">
    <citation type="submission" date="2023-03" db="EMBL/GenBank/DDBJ databases">
        <title>Andean soil-derived lignocellulolytic bacterial consortium as a source of novel taxa and putative plastic-active enzymes.</title>
        <authorList>
            <person name="Diaz-Garcia L."/>
            <person name="Chuvochina M."/>
            <person name="Feuerriegel G."/>
            <person name="Bunk B."/>
            <person name="Sproer C."/>
            <person name="Streit W.R."/>
            <person name="Rodriguez L.M."/>
            <person name="Overmann J."/>
            <person name="Jimenez D.J."/>
        </authorList>
    </citation>
    <scope>NUCLEOTIDE SEQUENCE</scope>
    <source>
        <strain evidence="3">MAG 4196</strain>
    </source>
</reference>
<dbReference type="InterPro" id="IPR036465">
    <property type="entry name" value="vWFA_dom_sf"/>
</dbReference>
<dbReference type="Proteomes" id="UP001217476">
    <property type="component" value="Chromosome"/>
</dbReference>
<accession>A0AAJ5VSS9</accession>
<dbReference type="Gene3D" id="3.40.50.410">
    <property type="entry name" value="von Willebrand factor, type A domain"/>
    <property type="match status" value="1"/>
</dbReference>
<evidence type="ECO:0000256" key="1">
    <source>
        <dbReference type="SAM" id="Phobius"/>
    </source>
</evidence>
<evidence type="ECO:0000313" key="3">
    <source>
        <dbReference type="EMBL" id="WEK03240.1"/>
    </source>
</evidence>
<dbReference type="InterPro" id="IPR028087">
    <property type="entry name" value="Tad_N"/>
</dbReference>
<dbReference type="SUPFAM" id="SSF53300">
    <property type="entry name" value="vWA-like"/>
    <property type="match status" value="1"/>
</dbReference>
<dbReference type="EMBL" id="CP119312">
    <property type="protein sequence ID" value="WEK03240.1"/>
    <property type="molecule type" value="Genomic_DNA"/>
</dbReference>
<keyword evidence="1" id="KW-0812">Transmembrane</keyword>
<sequence length="453" mass="48595">MVPLTTLLQRFLHDTGGNVAIITAVAILPMIIIAGGATDVARHEAYRVELQDGVDRAVLAAASLTQTRSIEQTVNDYIATLPYSDKITLSFTNRSSINSREVSVSASYTMETAFLPLLGINTLIVNAAGTALEKKSNIELSVMLDISGSMAGNKYTNLKSAATSFVRTMLTNETKAYTSMTLVPYAGQVNVGRMVFDGLGGARQHANSSCFNLNNTDYASGFRNFNGRSQVPEFTRWNSSTDKPTLNASMDPGWCPGEETSISYFSNDADLLAARISGYRMGDGTGSAIAMNYGLMLLDPTAQPLVAQAASVGMVPAAFSNRPAAFTDPNTLKVLVLMTDGAITEQYTAKEPGKSPRLPNNWKDYQDPITNVKETGTVTKQYLSKVCAAAKGKGVVVYTIGFQLSNSGGDLTMKNDLRNCASSTSHYYDVSSLDIASAFQSIATSIQKIRLTN</sequence>
<keyword evidence="1" id="KW-0472">Membrane</keyword>
<dbReference type="Pfam" id="PF13400">
    <property type="entry name" value="Tad"/>
    <property type="match status" value="1"/>
</dbReference>
<gene>
    <name evidence="3" type="ORF">P0Y65_13630</name>
</gene>
<evidence type="ECO:0000313" key="4">
    <source>
        <dbReference type="Proteomes" id="UP001217476"/>
    </source>
</evidence>
<feature type="transmembrane region" description="Helical" evidence="1">
    <location>
        <begin position="20"/>
        <end position="41"/>
    </location>
</feature>
<proteinExistence type="predicted"/>
<keyword evidence="1" id="KW-1133">Transmembrane helix</keyword>
<organism evidence="3 4">
    <name type="scientific">Candidatus Devosia phytovorans</name>
    <dbReference type="NCBI Taxonomy" id="3121372"/>
    <lineage>
        <taxon>Bacteria</taxon>
        <taxon>Pseudomonadati</taxon>
        <taxon>Pseudomonadota</taxon>
        <taxon>Alphaproteobacteria</taxon>
        <taxon>Hyphomicrobiales</taxon>
        <taxon>Devosiaceae</taxon>
        <taxon>Devosia</taxon>
    </lineage>
</organism>